<sequence>MKEKIDLVTLPKKSFWTLSLPIIAFCIFDAIYGIVDMLWVSKISMEAFYAMGISIPFVTFVFSVGDSIGQGTNSIMSRFIWAGDYESSYNALIHGLLACNLAWFIIVLLFLFANGVLFYVDAENSYILIFDYLVPIIVFAYLFIFNNLFSETLQAEGNSRTPTALIIGSNILNLILDPIFIFNLNMGIKGAAYATVFSAFVVFIPILYLYLSGRTKVPLSTKYFKFRSYIIIEIFKVALPNFLDNALWLLSASYVNATLLISMNNIGPILYSV</sequence>
<comment type="subcellular location">
    <subcellularLocation>
        <location evidence="1">Cell membrane</location>
        <topology evidence="1">Multi-pass membrane protein</topology>
    </subcellularLocation>
</comment>
<evidence type="ECO:0000313" key="8">
    <source>
        <dbReference type="EMBL" id="ALT68549.1"/>
    </source>
</evidence>
<gene>
    <name evidence="8" type="ORF">sm9_0758</name>
</gene>
<reference evidence="8 9" key="1">
    <citation type="submission" date="2015-04" db="EMBL/GenBank/DDBJ databases">
        <title>The complete genome sequence of the rumen methanogen Methanobrevibacter millerae SM9.</title>
        <authorList>
            <person name="Leahy S.C."/>
            <person name="Kelly W.J."/>
            <person name="Pacheco D.M."/>
            <person name="Li D."/>
            <person name="Altermann E."/>
            <person name="Attwood G.T."/>
        </authorList>
    </citation>
    <scope>NUCLEOTIDE SEQUENCE [LARGE SCALE GENOMIC DNA]</scope>
    <source>
        <strain evidence="8 9">SM9</strain>
    </source>
</reference>
<keyword evidence="4 7" id="KW-0812">Transmembrane</keyword>
<dbReference type="PATRIC" id="fig|230361.4.peg.782"/>
<feature type="transmembrane region" description="Helical" evidence="7">
    <location>
        <begin position="191"/>
        <end position="211"/>
    </location>
</feature>
<accession>A0A0U2SHV4</accession>
<dbReference type="KEGG" id="mmil:sm9_0758"/>
<keyword evidence="9" id="KW-1185">Reference proteome</keyword>
<feature type="transmembrane region" description="Helical" evidence="7">
    <location>
        <begin position="15"/>
        <end position="35"/>
    </location>
</feature>
<dbReference type="RefSeq" id="WP_058738864.1">
    <property type="nucleotide sequence ID" value="NZ_CP011266.1"/>
</dbReference>
<feature type="transmembrane region" description="Helical" evidence="7">
    <location>
        <begin position="47"/>
        <end position="69"/>
    </location>
</feature>
<evidence type="ECO:0000256" key="4">
    <source>
        <dbReference type="ARBA" id="ARBA00022692"/>
    </source>
</evidence>
<dbReference type="GeneID" id="26735730"/>
<keyword evidence="5 7" id="KW-1133">Transmembrane helix</keyword>
<dbReference type="PANTHER" id="PTHR43549:SF2">
    <property type="entry name" value="MULTIDRUG RESISTANCE PROTEIN NORM-RELATED"/>
    <property type="match status" value="1"/>
</dbReference>
<dbReference type="GO" id="GO:0042910">
    <property type="term" value="F:xenobiotic transmembrane transporter activity"/>
    <property type="evidence" value="ECO:0007669"/>
    <property type="project" value="InterPro"/>
</dbReference>
<dbReference type="AlphaFoldDB" id="A0A0U2SHV4"/>
<keyword evidence="2" id="KW-0813">Transport</keyword>
<dbReference type="EMBL" id="CP011266">
    <property type="protein sequence ID" value="ALT68549.1"/>
    <property type="molecule type" value="Genomic_DNA"/>
</dbReference>
<dbReference type="GO" id="GO:0005886">
    <property type="term" value="C:plasma membrane"/>
    <property type="evidence" value="ECO:0007669"/>
    <property type="project" value="UniProtKB-SubCell"/>
</dbReference>
<feature type="transmembrane region" description="Helical" evidence="7">
    <location>
        <begin position="89"/>
        <end position="113"/>
    </location>
</feature>
<dbReference type="Proteomes" id="UP000067738">
    <property type="component" value="Chromosome"/>
</dbReference>
<protein>
    <submittedName>
        <fullName evidence="8">MatE efflux family protein</fullName>
    </submittedName>
</protein>
<dbReference type="PANTHER" id="PTHR43549">
    <property type="entry name" value="MULTIDRUG RESISTANCE PROTEIN YPNP-RELATED"/>
    <property type="match status" value="1"/>
</dbReference>
<evidence type="ECO:0000256" key="5">
    <source>
        <dbReference type="ARBA" id="ARBA00022989"/>
    </source>
</evidence>
<feature type="transmembrane region" description="Helical" evidence="7">
    <location>
        <begin position="164"/>
        <end position="184"/>
    </location>
</feature>
<evidence type="ECO:0000256" key="6">
    <source>
        <dbReference type="ARBA" id="ARBA00023136"/>
    </source>
</evidence>
<keyword evidence="6 7" id="KW-0472">Membrane</keyword>
<feature type="transmembrane region" description="Helical" evidence="7">
    <location>
        <begin position="125"/>
        <end position="144"/>
    </location>
</feature>
<organism evidence="8 9">
    <name type="scientific">Methanobrevibacter millerae</name>
    <dbReference type="NCBI Taxonomy" id="230361"/>
    <lineage>
        <taxon>Archaea</taxon>
        <taxon>Methanobacteriati</taxon>
        <taxon>Methanobacteriota</taxon>
        <taxon>Methanomada group</taxon>
        <taxon>Methanobacteria</taxon>
        <taxon>Methanobacteriales</taxon>
        <taxon>Methanobacteriaceae</taxon>
        <taxon>Methanobrevibacter</taxon>
    </lineage>
</organism>
<dbReference type="InterPro" id="IPR002528">
    <property type="entry name" value="MATE_fam"/>
</dbReference>
<name>A0A0U2SHV4_9EURY</name>
<evidence type="ECO:0000256" key="2">
    <source>
        <dbReference type="ARBA" id="ARBA00022448"/>
    </source>
</evidence>
<evidence type="ECO:0000256" key="1">
    <source>
        <dbReference type="ARBA" id="ARBA00004651"/>
    </source>
</evidence>
<evidence type="ECO:0000256" key="3">
    <source>
        <dbReference type="ARBA" id="ARBA00022475"/>
    </source>
</evidence>
<dbReference type="InterPro" id="IPR052031">
    <property type="entry name" value="Membrane_Transporter-Flippase"/>
</dbReference>
<dbReference type="OrthoDB" id="214119at2157"/>
<keyword evidence="3" id="KW-1003">Cell membrane</keyword>
<dbReference type="Pfam" id="PF01554">
    <property type="entry name" value="MatE"/>
    <property type="match status" value="1"/>
</dbReference>
<proteinExistence type="predicted"/>
<evidence type="ECO:0000256" key="7">
    <source>
        <dbReference type="SAM" id="Phobius"/>
    </source>
</evidence>
<evidence type="ECO:0000313" key="9">
    <source>
        <dbReference type="Proteomes" id="UP000067738"/>
    </source>
</evidence>
<dbReference type="GO" id="GO:0015297">
    <property type="term" value="F:antiporter activity"/>
    <property type="evidence" value="ECO:0007669"/>
    <property type="project" value="InterPro"/>
</dbReference>